<evidence type="ECO:0000256" key="1">
    <source>
        <dbReference type="SAM" id="MobiDB-lite"/>
    </source>
</evidence>
<dbReference type="EMBL" id="CP012154">
    <property type="protein sequence ID" value="AKS40561.1"/>
    <property type="molecule type" value="Genomic_DNA"/>
</dbReference>
<feature type="compositionally biased region" description="Polar residues" evidence="1">
    <location>
        <begin position="400"/>
        <end position="409"/>
    </location>
</feature>
<dbReference type="SUPFAM" id="SSF63825">
    <property type="entry name" value="YWTD domain"/>
    <property type="match status" value="1"/>
</dbReference>
<dbReference type="STRING" id="1579979.WM2015_172"/>
<dbReference type="RefSeq" id="WP_281173126.1">
    <property type="nucleotide sequence ID" value="NZ_CP012154.1"/>
</dbReference>
<dbReference type="PATRIC" id="fig|1579979.3.peg.177"/>
<dbReference type="InterPro" id="IPR027443">
    <property type="entry name" value="IPNS-like_sf"/>
</dbReference>
<dbReference type="Gene3D" id="2.60.120.330">
    <property type="entry name" value="B-lactam Antibiotic, Isopenicillin N Synthase, Chain"/>
    <property type="match status" value="1"/>
</dbReference>
<dbReference type="NCBIfam" id="TIGR03032">
    <property type="entry name" value="TIGR03032 family protein"/>
    <property type="match status" value="1"/>
</dbReference>
<name>A0A0K0XSF8_9GAMM</name>
<sequence length="778" mass="84618">MKLDAPFIRLPYRFDPEAVMNEISALPEDLWQDHPRGWEGHQALALVSAEGESDLKRLDGEMKACEALDQLPSVKQLMAALDTVIGRAMLVRVEPGKAAEMLIDAGSYWHRRVRVTLPVQSGKGVRWQVGEAEQEIPAGQAWLLDGWRGYRHRNEDDQALIYLVIDTVGSASFWSIVNSADRPLDPERAESMSPRQIGLKGGGRELETEVVRVARVMSPWELESLINAVMQDLRSVVAPDQPHLPKLESALNQFMRQWQGVHARHGEDEAGDPAYKQALEQLVAQAAMFSGAWKLPNGLDAAELLYRSVVLDALKDAEGQPVVILPPGAKERQAQVARQRQQQNAAAATQAPAAAPQAAAQTPAPQAAPAQPLRQPPAAPAQAAGQAPAHGQVQPGQAGTAQDPNQSPLRSVHTKSIPELLRQAASSVLVSTYQAGKLVVLREDQGNLNTHFRVYNRPMGMACDNARLALGTAITVEYYRNMPEVARKLNPPGKHDSAFLPRHAHITGNIDIHEMAWAGDELWVVNTRFSCLCTLDNEHSFVPRWRPWFISGYAAEDRCHLNGLEVVDGKPKYVTALGTADTAGGWRENKAGGGVLIDVENNEFICRGLSMPHSPRWYQDKLWVLESGNGSLATVDLETGQLETVAELPGFTRGLDFIGPYAFVGLSQVRESAVFSGISLTERVSERSCGVWVVDIRNGQTVGFLKFEDAVQEVFAVSILKGIRFPDVLGGADPAVGMSYALPDEALKDVVQPTAQPAQAQAAAPQSGDSGSAYSSGD</sequence>
<proteinExistence type="predicted"/>
<feature type="region of interest" description="Disordered" evidence="1">
    <location>
        <begin position="333"/>
        <end position="411"/>
    </location>
</feature>
<organism evidence="2 3">
    <name type="scientific">Wenzhouxiangella marina</name>
    <dbReference type="NCBI Taxonomy" id="1579979"/>
    <lineage>
        <taxon>Bacteria</taxon>
        <taxon>Pseudomonadati</taxon>
        <taxon>Pseudomonadota</taxon>
        <taxon>Gammaproteobacteria</taxon>
        <taxon>Chromatiales</taxon>
        <taxon>Wenzhouxiangellaceae</taxon>
        <taxon>Wenzhouxiangella</taxon>
    </lineage>
</organism>
<accession>A0A0K0XSF8</accession>
<reference evidence="2 3" key="1">
    <citation type="submission" date="2015-07" db="EMBL/GenBank/DDBJ databases">
        <authorList>
            <person name="Noorani M."/>
        </authorList>
    </citation>
    <scope>NUCLEOTIDE SEQUENCE [LARGE SCALE GENOMIC DNA]</scope>
    <source>
        <strain evidence="2 3">KCTC 42284</strain>
    </source>
</reference>
<dbReference type="SUPFAM" id="SSF51197">
    <property type="entry name" value="Clavaminate synthase-like"/>
    <property type="match status" value="1"/>
</dbReference>
<protein>
    <submittedName>
        <fullName evidence="2">TPR repeat-containing protein</fullName>
    </submittedName>
</protein>
<dbReference type="InterPro" id="IPR017481">
    <property type="entry name" value="CHP03032"/>
</dbReference>
<dbReference type="AlphaFoldDB" id="A0A0K0XSF8"/>
<feature type="compositionally biased region" description="Low complexity" evidence="1">
    <location>
        <begin position="380"/>
        <end position="399"/>
    </location>
</feature>
<dbReference type="Pfam" id="PF16261">
    <property type="entry name" value="DUF4915"/>
    <property type="match status" value="1"/>
</dbReference>
<dbReference type="Proteomes" id="UP000066624">
    <property type="component" value="Chromosome"/>
</dbReference>
<dbReference type="KEGG" id="wma:WM2015_172"/>
<feature type="region of interest" description="Disordered" evidence="1">
    <location>
        <begin position="753"/>
        <end position="778"/>
    </location>
</feature>
<feature type="compositionally biased region" description="Low complexity" evidence="1">
    <location>
        <begin position="334"/>
        <end position="373"/>
    </location>
</feature>
<keyword evidence="3" id="KW-1185">Reference proteome</keyword>
<gene>
    <name evidence="2" type="ORF">WM2015_172</name>
</gene>
<evidence type="ECO:0000313" key="2">
    <source>
        <dbReference type="EMBL" id="AKS40561.1"/>
    </source>
</evidence>
<evidence type="ECO:0000313" key="3">
    <source>
        <dbReference type="Proteomes" id="UP000066624"/>
    </source>
</evidence>